<evidence type="ECO:0000313" key="11">
    <source>
        <dbReference type="Proteomes" id="UP000000709"/>
    </source>
</evidence>
<gene>
    <name evidence="10" type="ORF">SPAPADRAFT_59823</name>
</gene>
<dbReference type="RefSeq" id="XP_007373976.1">
    <property type="nucleotide sequence ID" value="XM_007373914.1"/>
</dbReference>
<keyword evidence="7" id="KW-0472">Membrane</keyword>
<evidence type="ECO:0000256" key="5">
    <source>
        <dbReference type="ARBA" id="ARBA00022927"/>
    </source>
</evidence>
<dbReference type="Pfam" id="PF06148">
    <property type="entry name" value="COG2_N"/>
    <property type="match status" value="1"/>
</dbReference>
<evidence type="ECO:0000256" key="3">
    <source>
        <dbReference type="ARBA" id="ARBA00020977"/>
    </source>
</evidence>
<dbReference type="GeneID" id="18873089"/>
<feature type="domain" description="Conserved oligomeric Golgi complex subunit 2 N-terminal" evidence="9">
    <location>
        <begin position="32"/>
        <end position="89"/>
    </location>
</feature>
<reference evidence="10 11" key="1">
    <citation type="journal article" date="2011" name="Proc. Natl. Acad. Sci. U.S.A.">
        <title>Comparative genomics of xylose-fermenting fungi for enhanced biofuel production.</title>
        <authorList>
            <person name="Wohlbach D.J."/>
            <person name="Kuo A."/>
            <person name="Sato T.K."/>
            <person name="Potts K.M."/>
            <person name="Salamov A.A."/>
            <person name="LaButti K.M."/>
            <person name="Sun H."/>
            <person name="Clum A."/>
            <person name="Pangilinan J.L."/>
            <person name="Lindquist E.A."/>
            <person name="Lucas S."/>
            <person name="Lapidus A."/>
            <person name="Jin M."/>
            <person name="Gunawan C."/>
            <person name="Balan V."/>
            <person name="Dale B.E."/>
            <person name="Jeffries T.W."/>
            <person name="Zinkel R."/>
            <person name="Barry K.W."/>
            <person name="Grigoriev I.V."/>
            <person name="Gasch A.P."/>
        </authorList>
    </citation>
    <scope>NUCLEOTIDE SEQUENCE [LARGE SCALE GENOMIC DNA]</scope>
    <source>
        <strain evidence="11">NRRL Y-27907 / 11-Y1</strain>
    </source>
</reference>
<dbReference type="PANTHER" id="PTHR12961:SF0">
    <property type="entry name" value="CONSERVED OLIGOMERIC GOLGI COMPLEX SUBUNIT 2"/>
    <property type="match status" value="1"/>
</dbReference>
<evidence type="ECO:0000259" key="9">
    <source>
        <dbReference type="Pfam" id="PF06148"/>
    </source>
</evidence>
<keyword evidence="11" id="KW-1185">Reference proteome</keyword>
<evidence type="ECO:0000256" key="1">
    <source>
        <dbReference type="ARBA" id="ARBA00004395"/>
    </source>
</evidence>
<dbReference type="GO" id="GO:0000139">
    <property type="term" value="C:Golgi membrane"/>
    <property type="evidence" value="ECO:0007669"/>
    <property type="project" value="UniProtKB-SubCell"/>
</dbReference>
<evidence type="ECO:0000256" key="8">
    <source>
        <dbReference type="ARBA" id="ARBA00031344"/>
    </source>
</evidence>
<comment type="subcellular location">
    <subcellularLocation>
        <location evidence="1">Golgi apparatus membrane</location>
        <topology evidence="1">Peripheral membrane protein</topology>
    </subcellularLocation>
</comment>
<keyword evidence="6" id="KW-0333">Golgi apparatus</keyword>
<evidence type="ECO:0000256" key="6">
    <source>
        <dbReference type="ARBA" id="ARBA00023034"/>
    </source>
</evidence>
<comment type="similarity">
    <text evidence="2">Belongs to the COG2 family.</text>
</comment>
<dbReference type="PANTHER" id="PTHR12961">
    <property type="entry name" value="CONSERVED OLIGOMERIC GOLGI COMPLEX COMPONENT 2"/>
    <property type="match status" value="1"/>
</dbReference>
<dbReference type="InterPro" id="IPR024602">
    <property type="entry name" value="COG_su2_N"/>
</dbReference>
<dbReference type="OrthoDB" id="332281at2759"/>
<dbReference type="KEGG" id="spaa:SPAPADRAFT_59823"/>
<dbReference type="InterPro" id="IPR009316">
    <property type="entry name" value="COG2"/>
</dbReference>
<dbReference type="AlphaFoldDB" id="G3AI78"/>
<name>G3AI78_SPAPN</name>
<dbReference type="eggNOG" id="ENOG502SCC7">
    <property type="taxonomic scope" value="Eukaryota"/>
</dbReference>
<dbReference type="HOGENOM" id="CLU_091755_0_0_1"/>
<protein>
    <recommendedName>
        <fullName evidence="3">Conserved oligomeric Golgi complex subunit 2</fullName>
    </recommendedName>
    <alternativeName>
        <fullName evidence="8">Component of oligomeric Golgi complex 2</fullName>
    </alternativeName>
</protein>
<dbReference type="GO" id="GO:0006891">
    <property type="term" value="P:intra-Golgi vesicle-mediated transport"/>
    <property type="evidence" value="ECO:0007669"/>
    <property type="project" value="TreeGrafter"/>
</dbReference>
<dbReference type="GO" id="GO:0007030">
    <property type="term" value="P:Golgi organization"/>
    <property type="evidence" value="ECO:0007669"/>
    <property type="project" value="InterPro"/>
</dbReference>
<dbReference type="Proteomes" id="UP000000709">
    <property type="component" value="Unassembled WGS sequence"/>
</dbReference>
<proteinExistence type="inferred from homology"/>
<keyword evidence="4" id="KW-0813">Transport</keyword>
<evidence type="ECO:0000313" key="10">
    <source>
        <dbReference type="EMBL" id="EGW34392.1"/>
    </source>
</evidence>
<dbReference type="EMBL" id="GL996500">
    <property type="protein sequence ID" value="EGW34392.1"/>
    <property type="molecule type" value="Genomic_DNA"/>
</dbReference>
<dbReference type="InParanoid" id="G3AI78"/>
<accession>G3AI78</accession>
<dbReference type="GO" id="GO:0017119">
    <property type="term" value="C:Golgi transport complex"/>
    <property type="evidence" value="ECO:0007669"/>
    <property type="project" value="TreeGrafter"/>
</dbReference>
<dbReference type="GO" id="GO:0015031">
    <property type="term" value="P:protein transport"/>
    <property type="evidence" value="ECO:0007669"/>
    <property type="project" value="UniProtKB-KW"/>
</dbReference>
<evidence type="ECO:0000256" key="7">
    <source>
        <dbReference type="ARBA" id="ARBA00023136"/>
    </source>
</evidence>
<sequence>MENEFDILNGTDEFPYPTSIVRTDFKNFDDEEIDEFLYKNHRFTSMDVLIKELSDLSKNLNQTLLDLVNNDYHDFIKLGKSINGGLDLINIISGDLKGFKLELISYKNKFNTGYKSINNLLVKRQKLIELKTSGKLCLLLHDQAIEFDNCIEEKNSDLSTQLKKL</sequence>
<keyword evidence="5" id="KW-0653">Protein transport</keyword>
<evidence type="ECO:0000256" key="2">
    <source>
        <dbReference type="ARBA" id="ARBA00007603"/>
    </source>
</evidence>
<feature type="non-terminal residue" evidence="10">
    <location>
        <position position="165"/>
    </location>
</feature>
<dbReference type="STRING" id="619300.G3AI78"/>
<evidence type="ECO:0000256" key="4">
    <source>
        <dbReference type="ARBA" id="ARBA00022448"/>
    </source>
</evidence>
<dbReference type="FunCoup" id="G3AI78">
    <property type="interactions" value="57"/>
</dbReference>
<organism evidence="11">
    <name type="scientific">Spathaspora passalidarum (strain NRRL Y-27907 / 11-Y1)</name>
    <dbReference type="NCBI Taxonomy" id="619300"/>
    <lineage>
        <taxon>Eukaryota</taxon>
        <taxon>Fungi</taxon>
        <taxon>Dikarya</taxon>
        <taxon>Ascomycota</taxon>
        <taxon>Saccharomycotina</taxon>
        <taxon>Pichiomycetes</taxon>
        <taxon>Debaryomycetaceae</taxon>
        <taxon>Spathaspora</taxon>
    </lineage>
</organism>